<reference evidence="1" key="1">
    <citation type="submission" date="2021-03" db="EMBL/GenBank/DDBJ databases">
        <title>Complete genome sequence of Hafnia phage Pocis76.</title>
        <authorList>
            <person name="Dislers A."/>
            <person name="Zrelovs N."/>
            <person name="Kazaks A."/>
        </authorList>
    </citation>
    <scope>NUCLEOTIDE SEQUENCE</scope>
</reference>
<proteinExistence type="predicted"/>
<dbReference type="Proteomes" id="UP000678489">
    <property type="component" value="Segment"/>
</dbReference>
<keyword evidence="2" id="KW-1185">Reference proteome</keyword>
<evidence type="ECO:0000313" key="2">
    <source>
        <dbReference type="Proteomes" id="UP000678489"/>
    </source>
</evidence>
<accession>A0A8E7FN14</accession>
<protein>
    <submittedName>
        <fullName evidence="1">Head morphogenesis protein</fullName>
    </submittedName>
</protein>
<evidence type="ECO:0000313" key="1">
    <source>
        <dbReference type="EMBL" id="QVW27728.1"/>
    </source>
</evidence>
<organism evidence="1 2">
    <name type="scientific">Hafnia phage Pocis76</name>
    <dbReference type="NCBI Taxonomy" id="2831174"/>
    <lineage>
        <taxon>Viruses</taxon>
        <taxon>Duplodnaviria</taxon>
        <taxon>Heunggongvirae</taxon>
        <taxon>Uroviricota</taxon>
        <taxon>Caudoviricetes</taxon>
        <taxon>Drexlerviridae</taxon>
        <taxon>Tempevirinae</taxon>
        <taxon>Pocisvirus</taxon>
        <taxon>Pocisvirus pocis76</taxon>
    </lineage>
</organism>
<name>A0A8E7FN14_9CAUD</name>
<sequence>MNRGKIWRFPEATERQLRRSMQKAIRELIVFMRSKTRSMKFDASEQEITDAEAEILNYSKELALILIGLLPTIARTVYKFNSNEFVKIAKATGGRDNQAVLLLIAFGAKQSEQWYNDSYKEWEALTIQSFDKLFTNIINDWSSNIRQANFTKKTTNQVNEIAEKRFIVYSSWASNRASGIVGSWNSRLMRQRLEDAKVESYFWHGMLDEREREKHVRWEGKEIFLNEIHVFPSEEYGCRCWAVPNWKRSKQ</sequence>
<dbReference type="EMBL" id="MW689258">
    <property type="protein sequence ID" value="QVW27728.1"/>
    <property type="molecule type" value="Genomic_DNA"/>
</dbReference>